<accession>A0A167C5E1</accession>
<sequence>MIYTWDGILLDPPPLVVDDLRETIGLEPCNKRRSRTHISTRFGHVVNIEDSFPEEDTTWRPDHRETPLEHSIRTKRFLTRLFDSDWHSPTPDDYVSVTSHMGTINSFLLVINHRPFTVLPGGMIPVIIRADRV</sequence>
<gene>
    <name evidence="1" type="primary">PMU1</name>
    <name evidence="1" type="ORF">AWJ20_4042</name>
</gene>
<dbReference type="InterPro" id="IPR029033">
    <property type="entry name" value="His_PPase_superfam"/>
</dbReference>
<organism evidence="1 2">
    <name type="scientific">Sugiyamaella lignohabitans</name>
    <dbReference type="NCBI Taxonomy" id="796027"/>
    <lineage>
        <taxon>Eukaryota</taxon>
        <taxon>Fungi</taxon>
        <taxon>Dikarya</taxon>
        <taxon>Ascomycota</taxon>
        <taxon>Saccharomycotina</taxon>
        <taxon>Dipodascomycetes</taxon>
        <taxon>Dipodascales</taxon>
        <taxon>Trichomonascaceae</taxon>
        <taxon>Sugiyamaella</taxon>
    </lineage>
</organism>
<keyword evidence="2" id="KW-1185">Reference proteome</keyword>
<dbReference type="Proteomes" id="UP000189580">
    <property type="component" value="Chromosome c"/>
</dbReference>
<protein>
    <submittedName>
        <fullName evidence="1">Pmu1p</fullName>
    </submittedName>
</protein>
<dbReference type="AlphaFoldDB" id="A0A167C5E1"/>
<dbReference type="Gene3D" id="3.40.50.1240">
    <property type="entry name" value="Phosphoglycerate mutase-like"/>
    <property type="match status" value="1"/>
</dbReference>
<dbReference type="EMBL" id="CP014500">
    <property type="protein sequence ID" value="ANB11239.1"/>
    <property type="molecule type" value="Genomic_DNA"/>
</dbReference>
<name>A0A167C5E1_9ASCO</name>
<dbReference type="OrthoDB" id="496981at2759"/>
<proteinExistence type="predicted"/>
<evidence type="ECO:0000313" key="2">
    <source>
        <dbReference type="Proteomes" id="UP000189580"/>
    </source>
</evidence>
<dbReference type="KEGG" id="slb:AWJ20_4042"/>
<dbReference type="GeneID" id="30036131"/>
<reference evidence="1 2" key="1">
    <citation type="submission" date="2016-02" db="EMBL/GenBank/DDBJ databases">
        <title>Complete genome sequence and transcriptome regulation of the pentose utilising yeast Sugiyamaella lignohabitans.</title>
        <authorList>
            <person name="Bellasio M."/>
            <person name="Peymann A."/>
            <person name="Valli M."/>
            <person name="Sipitzky M."/>
            <person name="Graf A."/>
            <person name="Sauer M."/>
            <person name="Marx H."/>
            <person name="Mattanovich D."/>
        </authorList>
    </citation>
    <scope>NUCLEOTIDE SEQUENCE [LARGE SCALE GENOMIC DNA]</scope>
    <source>
        <strain evidence="1 2">CBS 10342</strain>
    </source>
</reference>
<dbReference type="SUPFAM" id="SSF53254">
    <property type="entry name" value="Phosphoglycerate mutase-like"/>
    <property type="match status" value="1"/>
</dbReference>
<dbReference type="RefSeq" id="XP_018733716.1">
    <property type="nucleotide sequence ID" value="XM_018881092.1"/>
</dbReference>
<evidence type="ECO:0000313" key="1">
    <source>
        <dbReference type="EMBL" id="ANB11239.1"/>
    </source>
</evidence>